<feature type="signal peptide" evidence="1">
    <location>
        <begin position="1"/>
        <end position="20"/>
    </location>
</feature>
<accession>A0ABU8JAI1</accession>
<protein>
    <submittedName>
        <fullName evidence="2">DUF6491 family protein</fullName>
    </submittedName>
</protein>
<dbReference type="Pfam" id="PF20101">
    <property type="entry name" value="DUF6491"/>
    <property type="match status" value="1"/>
</dbReference>
<keyword evidence="1" id="KW-0732">Signal</keyword>
<evidence type="ECO:0000313" key="2">
    <source>
        <dbReference type="EMBL" id="MEI7036305.1"/>
    </source>
</evidence>
<gene>
    <name evidence="2" type="ORF">WAT24_06005</name>
</gene>
<dbReference type="RefSeq" id="WP_336806925.1">
    <property type="nucleotide sequence ID" value="NZ_JBBBNY010000003.1"/>
</dbReference>
<dbReference type="InterPro" id="IPR045500">
    <property type="entry name" value="DUF6491"/>
</dbReference>
<reference evidence="2 3" key="1">
    <citation type="journal article" date="2014" name="Int. J. Syst. Evol. Microbiol.">
        <title>Fulvimonas yonginensis sp. nov., isolated from greenhouse soil, and emended description of the genus Fulvimonas.</title>
        <authorList>
            <person name="Ahn J.H."/>
            <person name="Kim S.J."/>
            <person name="Weon H.Y."/>
            <person name="Hong S.B."/>
            <person name="Seok S.J."/>
            <person name="Kwon S.W."/>
        </authorList>
    </citation>
    <scope>NUCLEOTIDE SEQUENCE [LARGE SCALE GENOMIC DNA]</scope>
    <source>
        <strain evidence="2 3">KACC 16952</strain>
    </source>
</reference>
<comment type="caution">
    <text evidence="2">The sequence shown here is derived from an EMBL/GenBank/DDBJ whole genome shotgun (WGS) entry which is preliminary data.</text>
</comment>
<dbReference type="Proteomes" id="UP001381174">
    <property type="component" value="Unassembled WGS sequence"/>
</dbReference>
<sequence>MKRLPSLLTFAFAATAAAFAGHASEHKPLPYAQCIQTDKINEWYVVDQRTALVRTGPYRYRVRLQADCPRLGIGVPGLWLHANESNKANASGRICGEVGETVSARDQPPCGIASVTLIDKGEFDRMRLHAKRQGTGAEPPSSP</sequence>
<evidence type="ECO:0000256" key="1">
    <source>
        <dbReference type="SAM" id="SignalP"/>
    </source>
</evidence>
<name>A0ABU8JAI1_9GAMM</name>
<organism evidence="2 3">
    <name type="scientific">Fulvimonas yonginensis</name>
    <dbReference type="NCBI Taxonomy" id="1495200"/>
    <lineage>
        <taxon>Bacteria</taxon>
        <taxon>Pseudomonadati</taxon>
        <taxon>Pseudomonadota</taxon>
        <taxon>Gammaproteobacteria</taxon>
        <taxon>Lysobacterales</taxon>
        <taxon>Rhodanobacteraceae</taxon>
        <taxon>Fulvimonas</taxon>
    </lineage>
</organism>
<feature type="chain" id="PRO_5046237803" evidence="1">
    <location>
        <begin position="21"/>
        <end position="143"/>
    </location>
</feature>
<proteinExistence type="predicted"/>
<dbReference type="EMBL" id="JBBBNY010000003">
    <property type="protein sequence ID" value="MEI7036305.1"/>
    <property type="molecule type" value="Genomic_DNA"/>
</dbReference>
<evidence type="ECO:0000313" key="3">
    <source>
        <dbReference type="Proteomes" id="UP001381174"/>
    </source>
</evidence>
<keyword evidence="3" id="KW-1185">Reference proteome</keyword>